<gene>
    <name evidence="2" type="ORF">G6321_00053420</name>
    <name evidence="1" type="ORF">G6321_15020</name>
</gene>
<protein>
    <submittedName>
        <fullName evidence="1">Uncharacterized protein</fullName>
    </submittedName>
</protein>
<evidence type="ECO:0000313" key="2">
    <source>
        <dbReference type="EMBL" id="UGX94252.1"/>
    </source>
</evidence>
<organism evidence="1">
    <name type="scientific">Bradyrhizobium barranii subsp. barranii</name>
    <dbReference type="NCBI Taxonomy" id="2823807"/>
    <lineage>
        <taxon>Bacteria</taxon>
        <taxon>Pseudomonadati</taxon>
        <taxon>Pseudomonadota</taxon>
        <taxon>Alphaproteobacteria</taxon>
        <taxon>Hyphomicrobiales</taxon>
        <taxon>Nitrobacteraceae</taxon>
        <taxon>Bradyrhizobium</taxon>
        <taxon>Bradyrhizobium barranii</taxon>
    </lineage>
</organism>
<accession>A0A7Z0QA45</accession>
<sequence>MANIRETEPAPLAEEFKQGDILRFIDQDDKSSYPRWGVIINADCDLAHCRIDGVVSYLPIYSFKDYLTQFWIPTYLNNRKTELAQQLCAVCDLPADSSEELIQWLREEEFSTVLGKCINQFRLRRSQLESKLRELSLITSANNLNLGALLETLAAQGQSVDAHFERLAKNALRGLGDSQFFLNEICGEPDFGYVVRMRRIYGISTEHIFRSFQDFSVVHSGNEACGFRIARLSNLYRFKIAQIFAHQFSRIGLPDEITSLNTFAAEAAISSLVENRHA</sequence>
<dbReference type="EMBL" id="CP088280">
    <property type="protein sequence ID" value="UGX94252.1"/>
    <property type="molecule type" value="Genomic_DNA"/>
</dbReference>
<dbReference type="RefSeq" id="WP_166346071.1">
    <property type="nucleotide sequence ID" value="NZ_CP088280.1"/>
</dbReference>
<evidence type="ECO:0000313" key="3">
    <source>
        <dbReference type="Proteomes" id="UP000564836"/>
    </source>
</evidence>
<reference evidence="1" key="2">
    <citation type="submission" date="2020-06" db="EMBL/GenBank/DDBJ databases">
        <title>Whole Genome Sequence of Bradyrhizobium sp. Strain 323S2.</title>
        <authorList>
            <person name="Bromfield E.S.P."/>
        </authorList>
    </citation>
    <scope>NUCLEOTIDE SEQUENCE [LARGE SCALE GENOMIC DNA]</scope>
    <source>
        <strain evidence="1">323S2</strain>
    </source>
</reference>
<dbReference type="AlphaFoldDB" id="A0A7Z0QA45"/>
<dbReference type="EMBL" id="JACBFH010000001">
    <property type="protein sequence ID" value="NYY89685.1"/>
    <property type="molecule type" value="Genomic_DNA"/>
</dbReference>
<reference evidence="2 3" key="1">
    <citation type="journal article" date="2017" name="Syst. Appl. Microbiol.">
        <title>Soybeans inoculated with root zone soils of Canadian native legumes harbour diverse and novel Bradyrhizobium spp. that possess agricultural potential.</title>
        <authorList>
            <person name="Bromfield E.S.P."/>
            <person name="Cloutier S."/>
            <person name="Tambong J.T."/>
            <person name="Tran Thi T.V."/>
        </authorList>
    </citation>
    <scope>NUCLEOTIDE SEQUENCE [LARGE SCALE GENOMIC DNA]</scope>
    <source>
        <strain evidence="2 3">323S2</strain>
    </source>
</reference>
<reference evidence="2 3" key="3">
    <citation type="journal article" date="2022" name="Int. J. Syst. Evol. Microbiol.">
        <title>Strains of Bradyrhizobium barranii sp. nov. associated with legumes native to Canada are symbionts of soybeans and belong to different subspecies (subsp. barranii subsp. nov. and subsp. apii subsp. nov.) and symbiovars (sv. glycinearum and sv. septentrionale).</title>
        <authorList>
            <person name="Bromfield E.S.P."/>
            <person name="Cloutier S."/>
            <person name="Wasai-Hara S."/>
            <person name="Minamisawa K."/>
        </authorList>
    </citation>
    <scope>NUCLEOTIDE SEQUENCE [LARGE SCALE GENOMIC DNA]</scope>
    <source>
        <strain evidence="2 3">323S2</strain>
    </source>
</reference>
<evidence type="ECO:0000313" key="1">
    <source>
        <dbReference type="EMBL" id="NYY89685.1"/>
    </source>
</evidence>
<dbReference type="Proteomes" id="UP000564836">
    <property type="component" value="Chromosome"/>
</dbReference>
<proteinExistence type="predicted"/>
<name>A0A7Z0QA45_9BRAD</name>